<feature type="domain" description="NAD(P)-binding" evidence="2">
    <location>
        <begin position="7"/>
        <end position="190"/>
    </location>
</feature>
<feature type="region of interest" description="Disordered" evidence="1">
    <location>
        <begin position="193"/>
        <end position="214"/>
    </location>
</feature>
<proteinExistence type="predicted"/>
<dbReference type="RefSeq" id="WP_097039857.1">
    <property type="nucleotide sequence ID" value="NZ_OBQF01000002.1"/>
</dbReference>
<sequence length="214" mass="23979">MKIVILGAAGQISRMLTDNLRRETDHEIVLFARNAERRLEIEDSGRETLIDGDFNDTQALEAAISGADIVYLNEMADETGTENIIRVMENSGVKRLVAASVLDIYDDVAGEFGRWNDQMIGSLPVMQVYKEKAESVEASDLDYTLLRLTWLYNEPGNEAYSTTDKGEPFVGAQVTRNAVARMVIDIIEDPSKYSRESPGVYEPGSEHMDKPEFY</sequence>
<dbReference type="Proteomes" id="UP000219412">
    <property type="component" value="Unassembled WGS sequence"/>
</dbReference>
<dbReference type="OrthoDB" id="9803892at2"/>
<feature type="compositionally biased region" description="Basic and acidic residues" evidence="1">
    <location>
        <begin position="204"/>
        <end position="214"/>
    </location>
</feature>
<evidence type="ECO:0000313" key="4">
    <source>
        <dbReference type="Proteomes" id="UP000219412"/>
    </source>
</evidence>
<evidence type="ECO:0000259" key="2">
    <source>
        <dbReference type="Pfam" id="PF13460"/>
    </source>
</evidence>
<keyword evidence="4" id="KW-1185">Reference proteome</keyword>
<evidence type="ECO:0000256" key="1">
    <source>
        <dbReference type="SAM" id="MobiDB-lite"/>
    </source>
</evidence>
<dbReference type="SUPFAM" id="SSF51735">
    <property type="entry name" value="NAD(P)-binding Rossmann-fold domains"/>
    <property type="match status" value="1"/>
</dbReference>
<dbReference type="Pfam" id="PF13460">
    <property type="entry name" value="NAD_binding_10"/>
    <property type="match status" value="1"/>
</dbReference>
<dbReference type="InterPro" id="IPR016040">
    <property type="entry name" value="NAD(P)-bd_dom"/>
</dbReference>
<evidence type="ECO:0000313" key="3">
    <source>
        <dbReference type="EMBL" id="SOC40668.1"/>
    </source>
</evidence>
<name>A0A285UGY9_9STAP</name>
<reference evidence="4" key="1">
    <citation type="submission" date="2017-08" db="EMBL/GenBank/DDBJ databases">
        <authorList>
            <person name="Varghese N."/>
            <person name="Submissions S."/>
        </authorList>
    </citation>
    <scope>NUCLEOTIDE SEQUENCE [LARGE SCALE GENOMIC DNA]</scope>
    <source>
        <strain evidence="4">DSM 23173</strain>
    </source>
</reference>
<dbReference type="AlphaFoldDB" id="A0A285UGY9"/>
<dbReference type="InterPro" id="IPR036291">
    <property type="entry name" value="NAD(P)-bd_dom_sf"/>
</dbReference>
<dbReference type="PANTHER" id="PTHR15020:SF50">
    <property type="entry name" value="UPF0659 PROTEIN YMR090W"/>
    <property type="match status" value="1"/>
</dbReference>
<dbReference type="Gene3D" id="3.40.50.720">
    <property type="entry name" value="NAD(P)-binding Rossmann-like Domain"/>
    <property type="match status" value="1"/>
</dbReference>
<gene>
    <name evidence="3" type="ORF">SAMN05878391_1054</name>
</gene>
<accession>A0A285UGY9</accession>
<organism evidence="3 4">
    <name type="scientific">Salinicoccus kekensis</name>
    <dbReference type="NCBI Taxonomy" id="714307"/>
    <lineage>
        <taxon>Bacteria</taxon>
        <taxon>Bacillati</taxon>
        <taxon>Bacillota</taxon>
        <taxon>Bacilli</taxon>
        <taxon>Bacillales</taxon>
        <taxon>Staphylococcaceae</taxon>
        <taxon>Salinicoccus</taxon>
    </lineage>
</organism>
<dbReference type="EMBL" id="OBQF01000002">
    <property type="protein sequence ID" value="SOC40668.1"/>
    <property type="molecule type" value="Genomic_DNA"/>
</dbReference>
<dbReference type="PANTHER" id="PTHR15020">
    <property type="entry name" value="FLAVIN REDUCTASE-RELATED"/>
    <property type="match status" value="1"/>
</dbReference>
<protein>
    <submittedName>
        <fullName evidence="3">Putative NAD(P)-binding protein</fullName>
    </submittedName>
</protein>